<dbReference type="GO" id="GO:0006817">
    <property type="term" value="P:phosphate ion transport"/>
    <property type="evidence" value="ECO:0007669"/>
    <property type="project" value="UniProtKB-KW"/>
</dbReference>
<dbReference type="NCBIfam" id="TIGR02135">
    <property type="entry name" value="phoU_full"/>
    <property type="match status" value="1"/>
</dbReference>
<evidence type="ECO:0000256" key="1">
    <source>
        <dbReference type="ARBA" id="ARBA00004496"/>
    </source>
</evidence>
<evidence type="ECO:0000313" key="9">
    <source>
        <dbReference type="Proteomes" id="UP000254326"/>
    </source>
</evidence>
<keyword evidence="4 6" id="KW-0963">Cytoplasm</keyword>
<dbReference type="InterPro" id="IPR028366">
    <property type="entry name" value="PhoU"/>
</dbReference>
<evidence type="ECO:0000256" key="6">
    <source>
        <dbReference type="PIRNR" id="PIRNR003107"/>
    </source>
</evidence>
<evidence type="ECO:0000259" key="7">
    <source>
        <dbReference type="Pfam" id="PF01895"/>
    </source>
</evidence>
<dbReference type="GO" id="GO:0005737">
    <property type="term" value="C:cytoplasm"/>
    <property type="evidence" value="ECO:0007669"/>
    <property type="project" value="UniProtKB-SubCell"/>
</dbReference>
<dbReference type="PANTHER" id="PTHR42930">
    <property type="entry name" value="PHOSPHATE-SPECIFIC TRANSPORT SYSTEM ACCESSORY PROTEIN PHOU"/>
    <property type="match status" value="1"/>
</dbReference>
<evidence type="ECO:0000256" key="3">
    <source>
        <dbReference type="ARBA" id="ARBA00022448"/>
    </source>
</evidence>
<dbReference type="InterPro" id="IPR038078">
    <property type="entry name" value="PhoU-like_sf"/>
</dbReference>
<accession>A0A370UAS8</accession>
<evidence type="ECO:0000256" key="2">
    <source>
        <dbReference type="ARBA" id="ARBA00008107"/>
    </source>
</evidence>
<dbReference type="EMBL" id="QKRA01000002">
    <property type="protein sequence ID" value="RDL44882.1"/>
    <property type="molecule type" value="Genomic_DNA"/>
</dbReference>
<comment type="similarity">
    <text evidence="2 6">Belongs to the PhoU family.</text>
</comment>
<comment type="subcellular location">
    <subcellularLocation>
        <location evidence="1 6">Cytoplasm</location>
    </subcellularLocation>
</comment>
<dbReference type="PIRSF" id="PIRSF003107">
    <property type="entry name" value="PhoU"/>
    <property type="match status" value="1"/>
</dbReference>
<dbReference type="PANTHER" id="PTHR42930:SF3">
    <property type="entry name" value="PHOSPHATE-SPECIFIC TRANSPORT SYSTEM ACCESSORY PROTEIN PHOU"/>
    <property type="match status" value="1"/>
</dbReference>
<dbReference type="SUPFAM" id="SSF109755">
    <property type="entry name" value="PhoU-like"/>
    <property type="match status" value="1"/>
</dbReference>
<name>A0A370UAS8_9GAMM</name>
<feature type="domain" description="PhoU" evidence="7">
    <location>
        <begin position="128"/>
        <end position="211"/>
    </location>
</feature>
<dbReference type="GO" id="GO:0045936">
    <property type="term" value="P:negative regulation of phosphate metabolic process"/>
    <property type="evidence" value="ECO:0007669"/>
    <property type="project" value="InterPro"/>
</dbReference>
<dbReference type="Gene3D" id="1.20.58.220">
    <property type="entry name" value="Phosphate transport system protein phou homolog 2, domain 2"/>
    <property type="match status" value="2"/>
</dbReference>
<evidence type="ECO:0000256" key="4">
    <source>
        <dbReference type="ARBA" id="ARBA00022490"/>
    </source>
</evidence>
<feature type="domain" description="PhoU" evidence="7">
    <location>
        <begin position="26"/>
        <end position="110"/>
    </location>
</feature>
<dbReference type="AlphaFoldDB" id="A0A370UAS8"/>
<protein>
    <recommendedName>
        <fullName evidence="6">Phosphate-specific transport system accessory protein PhoU</fullName>
    </recommendedName>
</protein>
<gene>
    <name evidence="8" type="primary">phoU</name>
    <name evidence="8" type="ORF">DN730_04500</name>
</gene>
<dbReference type="GO" id="GO:0030643">
    <property type="term" value="P:intracellular phosphate ion homeostasis"/>
    <property type="evidence" value="ECO:0007669"/>
    <property type="project" value="InterPro"/>
</dbReference>
<keyword evidence="9" id="KW-1185">Reference proteome</keyword>
<keyword evidence="5 6" id="KW-0592">Phosphate transport</keyword>
<organism evidence="8 9">
    <name type="scientific">Marinomonas piezotolerans</name>
    <dbReference type="NCBI Taxonomy" id="2213058"/>
    <lineage>
        <taxon>Bacteria</taxon>
        <taxon>Pseudomonadati</taxon>
        <taxon>Pseudomonadota</taxon>
        <taxon>Gammaproteobacteria</taxon>
        <taxon>Oceanospirillales</taxon>
        <taxon>Oceanospirillaceae</taxon>
        <taxon>Marinomonas</taxon>
    </lineage>
</organism>
<dbReference type="OrthoDB" id="9814256at2"/>
<dbReference type="Proteomes" id="UP000254326">
    <property type="component" value="Unassembled WGS sequence"/>
</dbReference>
<evidence type="ECO:0000256" key="5">
    <source>
        <dbReference type="ARBA" id="ARBA00022592"/>
    </source>
</evidence>
<reference evidence="8 9" key="1">
    <citation type="submission" date="2018-06" db="EMBL/GenBank/DDBJ databases">
        <title>Marinomonas sp. YLB-05 draft genome sequence.</title>
        <authorList>
            <person name="Yu L."/>
            <person name="Tang X."/>
        </authorList>
    </citation>
    <scope>NUCLEOTIDE SEQUENCE [LARGE SCALE GENOMIC DNA]</scope>
    <source>
        <strain evidence="8 9">YLB-05</strain>
    </source>
</reference>
<dbReference type="RefSeq" id="WP_115466920.1">
    <property type="nucleotide sequence ID" value="NZ_QKRA01000002.1"/>
</dbReference>
<comment type="caution">
    <text evidence="8">The sequence shown here is derived from an EMBL/GenBank/DDBJ whole genome shotgun (WGS) entry which is preliminary data.</text>
</comment>
<keyword evidence="3 6" id="KW-0813">Transport</keyword>
<dbReference type="Pfam" id="PF01895">
    <property type="entry name" value="PhoU"/>
    <property type="match status" value="2"/>
</dbReference>
<comment type="function">
    <text evidence="6">Plays a role in the regulation of phosphate uptake.</text>
</comment>
<evidence type="ECO:0000313" key="8">
    <source>
        <dbReference type="EMBL" id="RDL44882.1"/>
    </source>
</evidence>
<comment type="subunit">
    <text evidence="6">Homodimer.</text>
</comment>
<dbReference type="InterPro" id="IPR026022">
    <property type="entry name" value="PhoU_dom"/>
</dbReference>
<dbReference type="FunFam" id="1.20.58.220:FF:000002">
    <property type="entry name" value="Phosphate-specific transport system accessory protein PhoU"/>
    <property type="match status" value="1"/>
</dbReference>
<proteinExistence type="inferred from homology"/>
<sequence length="241" mass="27362">MRELTTDHISQQFNNELETLRQHFLTMGGVVENQVADAIQALLESDGELAEEVKDKDTTVNELDGIIDEECTRILAKRQPAATDLRMILSISKAVTELERIGDEAKKIANLSMKLINEGESPRGYVEINRIGQMVTRMVRDSLDAYARLDVDAAIRVAKADRSVDLEYKTAIRSLITYMMEDPRSIGRVFNVIWTLRSLERIGDHSRHVCQHLVYLINGVDVRHIPAEQLENTSKQQSEDE</sequence>
<dbReference type="FunFam" id="1.20.58.220:FF:000001">
    <property type="entry name" value="Phosphate-specific transport system accessory protein PhoU"/>
    <property type="match status" value="1"/>
</dbReference>